<gene>
    <name evidence="2" type="ORF">EHS89_12340</name>
</gene>
<feature type="transmembrane region" description="Helical" evidence="1">
    <location>
        <begin position="12"/>
        <end position="30"/>
    </location>
</feature>
<organism evidence="2 3">
    <name type="scientific">Amphritea balenae</name>
    <dbReference type="NCBI Taxonomy" id="452629"/>
    <lineage>
        <taxon>Bacteria</taxon>
        <taxon>Pseudomonadati</taxon>
        <taxon>Pseudomonadota</taxon>
        <taxon>Gammaproteobacteria</taxon>
        <taxon>Oceanospirillales</taxon>
        <taxon>Oceanospirillaceae</taxon>
        <taxon>Amphritea</taxon>
    </lineage>
</organism>
<evidence type="ECO:0000313" key="2">
    <source>
        <dbReference type="EMBL" id="RRC98958.1"/>
    </source>
</evidence>
<name>A0A3P1SP75_9GAMM</name>
<dbReference type="Proteomes" id="UP000267535">
    <property type="component" value="Unassembled WGS sequence"/>
</dbReference>
<dbReference type="Gene3D" id="3.30.830.10">
    <property type="entry name" value="Metalloenzyme, LuxS/M16 peptidase-like"/>
    <property type="match status" value="1"/>
</dbReference>
<protein>
    <recommendedName>
        <fullName evidence="4">Insulinase family protein</fullName>
    </recommendedName>
</protein>
<sequence>MSESHKPLFNRTYLKAIIWIVAIAIILLTTSQNSSIDFISIKKHDSAPVYYVDSADAPYLQINLLYRTGPAISEQQQLLQQLLGLRINDALAQITQRPDFTELKARFKAETEADRINVRVVIANDYSEQTQQISTMIKALQQDLSEALIYNSLEKSWNRLEAKQYLNQKDPENLLLSTFLNQLNPDPSVHPLQRFDDLYRARINPTTLTITVQGPESRALAQLLGQALPNYSSNDDFSRPPGTPNQLSLAPQGNSTYMLAGLELPGRQQANFLNELLAVRTLQQLLQSQEAKFRLIWKSLDKQGYIAMILHGPQITANTDLYNLLQPLKAQLSDQLIDKTRAQLQDKFNNQMAQTQAQLGQLENIAFYQLPVDYLDQFSERLERVDNQQVKQLINRYLDSSQQYQLILPAY</sequence>
<dbReference type="AlphaFoldDB" id="A0A3P1SP75"/>
<reference evidence="2 3" key="1">
    <citation type="submission" date="2018-11" db="EMBL/GenBank/DDBJ databases">
        <title>The draft genome sequence of Amphritea balenae JAMM 1525T.</title>
        <authorList>
            <person name="Fang Z."/>
            <person name="Zhang Y."/>
            <person name="Han X."/>
        </authorList>
    </citation>
    <scope>NUCLEOTIDE SEQUENCE [LARGE SCALE GENOMIC DNA]</scope>
    <source>
        <strain evidence="2 3">JAMM 1525</strain>
    </source>
</reference>
<evidence type="ECO:0000313" key="3">
    <source>
        <dbReference type="Proteomes" id="UP000267535"/>
    </source>
</evidence>
<dbReference type="RefSeq" id="WP_124926457.1">
    <property type="nucleotide sequence ID" value="NZ_BMOH01000002.1"/>
</dbReference>
<keyword evidence="1" id="KW-0472">Membrane</keyword>
<dbReference type="SUPFAM" id="SSF63411">
    <property type="entry name" value="LuxS/MPP-like metallohydrolase"/>
    <property type="match status" value="1"/>
</dbReference>
<dbReference type="GO" id="GO:0046872">
    <property type="term" value="F:metal ion binding"/>
    <property type="evidence" value="ECO:0007669"/>
    <property type="project" value="InterPro"/>
</dbReference>
<comment type="caution">
    <text evidence="2">The sequence shown here is derived from an EMBL/GenBank/DDBJ whole genome shotgun (WGS) entry which is preliminary data.</text>
</comment>
<proteinExistence type="predicted"/>
<accession>A0A3P1SP75</accession>
<dbReference type="OrthoDB" id="6085833at2"/>
<keyword evidence="1" id="KW-1133">Transmembrane helix</keyword>
<keyword evidence="3" id="KW-1185">Reference proteome</keyword>
<evidence type="ECO:0000256" key="1">
    <source>
        <dbReference type="SAM" id="Phobius"/>
    </source>
</evidence>
<keyword evidence="1" id="KW-0812">Transmembrane</keyword>
<dbReference type="InterPro" id="IPR011249">
    <property type="entry name" value="Metalloenz_LuxS/M16"/>
</dbReference>
<dbReference type="EMBL" id="RQXV01000006">
    <property type="protein sequence ID" value="RRC98958.1"/>
    <property type="molecule type" value="Genomic_DNA"/>
</dbReference>
<evidence type="ECO:0008006" key="4">
    <source>
        <dbReference type="Google" id="ProtNLM"/>
    </source>
</evidence>